<accession>A0A0F6H3A0</accession>
<dbReference type="SUPFAM" id="SSF158682">
    <property type="entry name" value="TerB-like"/>
    <property type="match status" value="1"/>
</dbReference>
<comment type="caution">
    <text evidence="1">The sequence shown here is derived from an EMBL/GenBank/DDBJ whole genome shotgun (WGS) entry which is preliminary data.</text>
</comment>
<gene>
    <name evidence="1" type="ORF">LEP1GSC104_0035</name>
</gene>
<dbReference type="EMBL" id="AHNQ02000059">
    <property type="protein sequence ID" value="EKO22661.1"/>
    <property type="molecule type" value="Genomic_DNA"/>
</dbReference>
<evidence type="ECO:0000313" key="1">
    <source>
        <dbReference type="EMBL" id="EKO22661.1"/>
    </source>
</evidence>
<dbReference type="InterPro" id="IPR029024">
    <property type="entry name" value="TerB-like"/>
</dbReference>
<reference evidence="1 2" key="1">
    <citation type="submission" date="2012-09" db="EMBL/GenBank/DDBJ databases">
        <authorList>
            <person name="Harkins D.M."/>
            <person name="Durkin A.S."/>
            <person name="Brinkac L.M."/>
            <person name="Selengut J.D."/>
            <person name="Sanka R."/>
            <person name="DePew J."/>
            <person name="Purushe J."/>
            <person name="Chanthongthip A."/>
            <person name="Lattana O."/>
            <person name="Phetsouvanh R."/>
            <person name="Newton P.N."/>
            <person name="Vinetz J.M."/>
            <person name="Sutton G.G."/>
            <person name="Nelson W.C."/>
            <person name="Fouts D.E."/>
        </authorList>
    </citation>
    <scope>NUCLEOTIDE SEQUENCE [LARGE SCALE GENOMIC DNA]</scope>
    <source>
        <strain evidence="1 2">UI 12621</strain>
    </source>
</reference>
<evidence type="ECO:0000313" key="2">
    <source>
        <dbReference type="Proteomes" id="UP000006324"/>
    </source>
</evidence>
<proteinExistence type="predicted"/>
<name>A0A0F6H3A0_LEPIR</name>
<organism evidence="1 2">
    <name type="scientific">Leptospira interrogans str. UI 12621</name>
    <dbReference type="NCBI Taxonomy" id="1049937"/>
    <lineage>
        <taxon>Bacteria</taxon>
        <taxon>Pseudomonadati</taxon>
        <taxon>Spirochaetota</taxon>
        <taxon>Spirochaetia</taxon>
        <taxon>Leptospirales</taxon>
        <taxon>Leptospiraceae</taxon>
        <taxon>Leptospira</taxon>
    </lineage>
</organism>
<dbReference type="RefSeq" id="WP_002122113.1">
    <property type="nucleotide sequence ID" value="NZ_AHNQ02000059.1"/>
</dbReference>
<dbReference type="AlphaFoldDB" id="A0A0F6H3A0"/>
<dbReference type="Proteomes" id="UP000006324">
    <property type="component" value="Unassembled WGS sequence"/>
</dbReference>
<protein>
    <submittedName>
        <fullName evidence="1">Zinc-ribbon domain protein</fullName>
    </submittedName>
</protein>
<dbReference type="Gene3D" id="1.10.3680.10">
    <property type="entry name" value="TerB-like"/>
    <property type="match status" value="1"/>
</dbReference>
<sequence>MNILEEEKIAYMANIISIALKDGILSPKEISALEEFRNIYGLKKAHYTSAYKVAENPSFRLVYIGNFGVQVNNLSDMLYLAHIDGEFSGDESNELENYSKNIGLTKEQFSKMIKEAESASDSFKSQIECPKCKTTNESTAKFCKNCGFQLTNSSPDPIKIEFEIPKEGYSIEFSESTSSNFPLVLQIAKSAPIFESALRNKKNWYLASWPKSDFGNVFKLASGLSGLKNKRFYINGTEELWDTSFGFLWCFNNKNQAYQPDLYCFGKEDNRINPWGCTQIRMDWTEWADWFSYGKFIPTSKNSYQWKFDKERIMHEVNQNLHRVRMCPSIKFNFIQAILDHLPDVIDLENNKDWDYKTSFSESPGAIKIVEKGGSGFFKYENTYYSDGVKPKGFNFLKTLIEKSAKSSKEALPSIEHIIG</sequence>